<reference evidence="1" key="1">
    <citation type="submission" date="2020-08" db="EMBL/GenBank/DDBJ databases">
        <title>Multicomponent nature underlies the extraordinary mechanical properties of spider dragline silk.</title>
        <authorList>
            <person name="Kono N."/>
            <person name="Nakamura H."/>
            <person name="Mori M."/>
            <person name="Yoshida Y."/>
            <person name="Ohtoshi R."/>
            <person name="Malay A.D."/>
            <person name="Moran D.A.P."/>
            <person name="Tomita M."/>
            <person name="Numata K."/>
            <person name="Arakawa K."/>
        </authorList>
    </citation>
    <scope>NUCLEOTIDE SEQUENCE</scope>
</reference>
<comment type="caution">
    <text evidence="1">The sequence shown here is derived from an EMBL/GenBank/DDBJ whole genome shotgun (WGS) entry which is preliminary data.</text>
</comment>
<name>A0A8X6UH74_NEPPI</name>
<dbReference type="EMBL" id="BMAW01126569">
    <property type="protein sequence ID" value="GFU17318.1"/>
    <property type="molecule type" value="Genomic_DNA"/>
</dbReference>
<protein>
    <submittedName>
        <fullName evidence="1">Uncharacterized protein</fullName>
    </submittedName>
</protein>
<proteinExistence type="predicted"/>
<dbReference type="OrthoDB" id="6437732at2759"/>
<dbReference type="AlphaFoldDB" id="A0A8X6UH74"/>
<sequence length="108" mass="12243">MIRKVKKRDFYPITLRAIALETLHTCFPPNEWLHINTDGSLLDFTQGASAGVFSYSFSIYLHVGTYTSHFDRELEVIHVALLQFAVGLDTRDSCNILIFCLYPSGSVQ</sequence>
<keyword evidence="2" id="KW-1185">Reference proteome</keyword>
<evidence type="ECO:0000313" key="1">
    <source>
        <dbReference type="EMBL" id="GFU17318.1"/>
    </source>
</evidence>
<gene>
    <name evidence="1" type="ORF">NPIL_486281</name>
</gene>
<accession>A0A8X6UH74</accession>
<organism evidence="1 2">
    <name type="scientific">Nephila pilipes</name>
    <name type="common">Giant wood spider</name>
    <name type="synonym">Nephila maculata</name>
    <dbReference type="NCBI Taxonomy" id="299642"/>
    <lineage>
        <taxon>Eukaryota</taxon>
        <taxon>Metazoa</taxon>
        <taxon>Ecdysozoa</taxon>
        <taxon>Arthropoda</taxon>
        <taxon>Chelicerata</taxon>
        <taxon>Arachnida</taxon>
        <taxon>Araneae</taxon>
        <taxon>Araneomorphae</taxon>
        <taxon>Entelegynae</taxon>
        <taxon>Araneoidea</taxon>
        <taxon>Nephilidae</taxon>
        <taxon>Nephila</taxon>
    </lineage>
</organism>
<dbReference type="Proteomes" id="UP000887013">
    <property type="component" value="Unassembled WGS sequence"/>
</dbReference>
<evidence type="ECO:0000313" key="2">
    <source>
        <dbReference type="Proteomes" id="UP000887013"/>
    </source>
</evidence>